<dbReference type="Proteomes" id="UP000184342">
    <property type="component" value="Unassembled WGS sequence"/>
</dbReference>
<keyword evidence="14" id="KW-1185">Reference proteome</keyword>
<accession>A0A1M6AGF5</accession>
<dbReference type="InterPro" id="IPR008915">
    <property type="entry name" value="Peptidase_M50"/>
</dbReference>
<dbReference type="SUPFAM" id="SSF50156">
    <property type="entry name" value="PDZ domain-like"/>
    <property type="match status" value="2"/>
</dbReference>
<comment type="subcellular location">
    <subcellularLocation>
        <location evidence="2">Membrane</location>
        <topology evidence="2">Multi-pass membrane protein</topology>
    </subcellularLocation>
</comment>
<evidence type="ECO:0000256" key="10">
    <source>
        <dbReference type="ARBA" id="ARBA00023136"/>
    </source>
</evidence>
<dbReference type="GO" id="GO:0004222">
    <property type="term" value="F:metalloendopeptidase activity"/>
    <property type="evidence" value="ECO:0007669"/>
    <property type="project" value="InterPro"/>
</dbReference>
<evidence type="ECO:0000256" key="7">
    <source>
        <dbReference type="ARBA" id="ARBA00022833"/>
    </source>
</evidence>
<evidence type="ECO:0000313" key="14">
    <source>
        <dbReference type="Proteomes" id="UP000184342"/>
    </source>
</evidence>
<dbReference type="Pfam" id="PF02163">
    <property type="entry name" value="Peptidase_M50"/>
    <property type="match status" value="1"/>
</dbReference>
<dbReference type="Gene3D" id="2.30.42.10">
    <property type="match status" value="2"/>
</dbReference>
<keyword evidence="6 11" id="KW-0378">Hydrolase</keyword>
<comment type="similarity">
    <text evidence="3 11">Belongs to the peptidase M50B family.</text>
</comment>
<evidence type="ECO:0000256" key="1">
    <source>
        <dbReference type="ARBA" id="ARBA00001947"/>
    </source>
</evidence>
<keyword evidence="7 11" id="KW-0862">Zinc</keyword>
<dbReference type="PROSITE" id="PS50106">
    <property type="entry name" value="PDZ"/>
    <property type="match status" value="1"/>
</dbReference>
<gene>
    <name evidence="13" type="ORF">SAMN02745691_00159</name>
</gene>
<protein>
    <recommendedName>
        <fullName evidence="11">Zinc metalloprotease</fullName>
        <ecNumber evidence="11">3.4.24.-</ecNumber>
    </recommendedName>
</protein>
<dbReference type="CDD" id="cd06163">
    <property type="entry name" value="S2P-M50_PDZ_RseP-like"/>
    <property type="match status" value="2"/>
</dbReference>
<dbReference type="RefSeq" id="WP_073992459.1">
    <property type="nucleotide sequence ID" value="NZ_FQYT01000002.1"/>
</dbReference>
<dbReference type="NCBIfam" id="TIGR00054">
    <property type="entry name" value="RIP metalloprotease RseP"/>
    <property type="match status" value="1"/>
</dbReference>
<evidence type="ECO:0000313" key="13">
    <source>
        <dbReference type="EMBL" id="SHI35398.1"/>
    </source>
</evidence>
<dbReference type="OrthoDB" id="9782003at2"/>
<evidence type="ECO:0000256" key="3">
    <source>
        <dbReference type="ARBA" id="ARBA00007931"/>
    </source>
</evidence>
<dbReference type="InterPro" id="IPR041489">
    <property type="entry name" value="PDZ_6"/>
</dbReference>
<name>A0A1M6AGF5_9FIRM</name>
<evidence type="ECO:0000256" key="9">
    <source>
        <dbReference type="ARBA" id="ARBA00023049"/>
    </source>
</evidence>
<evidence type="ECO:0000259" key="12">
    <source>
        <dbReference type="PROSITE" id="PS50106"/>
    </source>
</evidence>
<dbReference type="EC" id="3.4.24.-" evidence="11"/>
<evidence type="ECO:0000256" key="6">
    <source>
        <dbReference type="ARBA" id="ARBA00022801"/>
    </source>
</evidence>
<organism evidence="13 14">
    <name type="scientific">Parasporobacterium paucivorans DSM 15970</name>
    <dbReference type="NCBI Taxonomy" id="1122934"/>
    <lineage>
        <taxon>Bacteria</taxon>
        <taxon>Bacillati</taxon>
        <taxon>Bacillota</taxon>
        <taxon>Clostridia</taxon>
        <taxon>Lachnospirales</taxon>
        <taxon>Lachnospiraceae</taxon>
        <taxon>Parasporobacterium</taxon>
    </lineage>
</organism>
<feature type="domain" description="PDZ" evidence="12">
    <location>
        <begin position="169"/>
        <end position="236"/>
    </location>
</feature>
<dbReference type="GO" id="GO:0046872">
    <property type="term" value="F:metal ion binding"/>
    <property type="evidence" value="ECO:0007669"/>
    <property type="project" value="UniProtKB-KW"/>
</dbReference>
<keyword evidence="11" id="KW-0479">Metal-binding</keyword>
<dbReference type="PANTHER" id="PTHR42837">
    <property type="entry name" value="REGULATOR OF SIGMA-E PROTEASE RSEP"/>
    <property type="match status" value="1"/>
</dbReference>
<evidence type="ECO:0000256" key="4">
    <source>
        <dbReference type="ARBA" id="ARBA00022670"/>
    </source>
</evidence>
<evidence type="ECO:0000256" key="2">
    <source>
        <dbReference type="ARBA" id="ARBA00004141"/>
    </source>
</evidence>
<keyword evidence="9 11" id="KW-0482">Metalloprotease</keyword>
<evidence type="ECO:0000256" key="8">
    <source>
        <dbReference type="ARBA" id="ARBA00022989"/>
    </source>
</evidence>
<sequence>MKIIIALIVFSILIIIHELGHFLLAKKNDILVVEFSLGMGPRLFSFTKGETKYSLKLLPFGGSCAMLGEDEDLESERSFNKKSVWARISVIVAGPVFNFLLAFVLALIVIGLVGYDPSRVTAVDPEAPVYETGIREGDTITSFNDRSVHFGREIFLEEYINPASDKSIDITYERNGKESTASFLPKAVSKYAVGIRYYSTDAPAQISEVVEGGAMKEAGVNTGDIITSVNGTVIENGIQLGEYLQGLDMGAGEALAITLERNGKSFQVSVIPEMSTYYELGFAYNLMREKTSPWGVMKYSFFELTYQIETVFRSLVLMVSGHVSADDISGPVGIVGIIGDTYSESLQYGALMTIMSMANLTIMLSTNLGVINLIPFPALDGGRLFFLVLEGIRRKPIPKEKEGLVHFIGMILLMALMVFIIFNDLKKL</sequence>
<dbReference type="InterPro" id="IPR036034">
    <property type="entry name" value="PDZ_sf"/>
</dbReference>
<dbReference type="SMART" id="SM00228">
    <property type="entry name" value="PDZ"/>
    <property type="match status" value="2"/>
</dbReference>
<keyword evidence="4 13" id="KW-0645">Protease</keyword>
<dbReference type="Pfam" id="PF17820">
    <property type="entry name" value="PDZ_6"/>
    <property type="match status" value="1"/>
</dbReference>
<dbReference type="InterPro" id="IPR001478">
    <property type="entry name" value="PDZ"/>
</dbReference>
<evidence type="ECO:0000256" key="5">
    <source>
        <dbReference type="ARBA" id="ARBA00022692"/>
    </source>
</evidence>
<evidence type="ECO:0000256" key="11">
    <source>
        <dbReference type="RuleBase" id="RU362031"/>
    </source>
</evidence>
<keyword evidence="8 11" id="KW-1133">Transmembrane helix</keyword>
<dbReference type="GO" id="GO:0006508">
    <property type="term" value="P:proteolysis"/>
    <property type="evidence" value="ECO:0007669"/>
    <property type="project" value="UniProtKB-KW"/>
</dbReference>
<proteinExistence type="inferred from homology"/>
<dbReference type="GO" id="GO:0016020">
    <property type="term" value="C:membrane"/>
    <property type="evidence" value="ECO:0007669"/>
    <property type="project" value="UniProtKB-SubCell"/>
</dbReference>
<dbReference type="AlphaFoldDB" id="A0A1M6AGF5"/>
<dbReference type="EMBL" id="FQYT01000002">
    <property type="protein sequence ID" value="SHI35398.1"/>
    <property type="molecule type" value="Genomic_DNA"/>
</dbReference>
<feature type="transmembrane region" description="Helical" evidence="11">
    <location>
        <begin position="84"/>
        <end position="113"/>
    </location>
</feature>
<keyword evidence="5 11" id="KW-0812">Transmembrane</keyword>
<reference evidence="13 14" key="1">
    <citation type="submission" date="2016-11" db="EMBL/GenBank/DDBJ databases">
        <authorList>
            <person name="Jaros S."/>
            <person name="Januszkiewicz K."/>
            <person name="Wedrychowicz H."/>
        </authorList>
    </citation>
    <scope>NUCLEOTIDE SEQUENCE [LARGE SCALE GENOMIC DNA]</scope>
    <source>
        <strain evidence="13 14">DSM 15970</strain>
    </source>
</reference>
<dbReference type="InterPro" id="IPR004387">
    <property type="entry name" value="Pept_M50_Zn"/>
</dbReference>
<keyword evidence="10 11" id="KW-0472">Membrane</keyword>
<feature type="transmembrane region" description="Helical" evidence="11">
    <location>
        <begin position="404"/>
        <end position="422"/>
    </location>
</feature>
<dbReference type="PANTHER" id="PTHR42837:SF2">
    <property type="entry name" value="MEMBRANE METALLOPROTEASE ARASP2, CHLOROPLASTIC-RELATED"/>
    <property type="match status" value="1"/>
</dbReference>
<comment type="cofactor">
    <cofactor evidence="1 11">
        <name>Zn(2+)</name>
        <dbReference type="ChEBI" id="CHEBI:29105"/>
    </cofactor>
</comment>
<dbReference type="STRING" id="1122934.SAMN02745691_00159"/>